<accession>A0A9D1NCK3</accession>
<proteinExistence type="inferred from homology"/>
<dbReference type="CDD" id="cd22529">
    <property type="entry name" value="KH-II_NusA_rpt2"/>
    <property type="match status" value="1"/>
</dbReference>
<dbReference type="GO" id="GO:0031564">
    <property type="term" value="P:transcription antitermination"/>
    <property type="evidence" value="ECO:0007669"/>
    <property type="project" value="UniProtKB-UniRule"/>
</dbReference>
<reference evidence="9" key="1">
    <citation type="submission" date="2020-10" db="EMBL/GenBank/DDBJ databases">
        <authorList>
            <person name="Gilroy R."/>
        </authorList>
    </citation>
    <scope>NUCLEOTIDE SEQUENCE</scope>
    <source>
        <strain evidence="9">23406</strain>
    </source>
</reference>
<comment type="similarity">
    <text evidence="7">Belongs to the NusA family.</text>
</comment>
<dbReference type="CDD" id="cd02134">
    <property type="entry name" value="KH-II_NusA_rpt1"/>
    <property type="match status" value="1"/>
</dbReference>
<dbReference type="PROSITE" id="PS50084">
    <property type="entry name" value="KH_TYPE_1"/>
    <property type="match status" value="1"/>
</dbReference>
<dbReference type="InterPro" id="IPR012340">
    <property type="entry name" value="NA-bd_OB-fold"/>
</dbReference>
<dbReference type="InterPro" id="IPR030842">
    <property type="entry name" value="TF_NusA_bacterial"/>
</dbReference>
<protein>
    <recommendedName>
        <fullName evidence="7">Transcription termination/antitermination protein NusA</fullName>
    </recommendedName>
</protein>
<dbReference type="InterPro" id="IPR013735">
    <property type="entry name" value="TF_NusA_N"/>
</dbReference>
<keyword evidence="2 7" id="KW-0963">Cytoplasm</keyword>
<gene>
    <name evidence="7 9" type="primary">nusA</name>
    <name evidence="9" type="ORF">IAB14_03045</name>
</gene>
<dbReference type="InterPro" id="IPR009019">
    <property type="entry name" value="KH_sf_prok-type"/>
</dbReference>
<dbReference type="FunFam" id="3.30.300.20:FF:000002">
    <property type="entry name" value="Transcription termination/antitermination protein NusA"/>
    <property type="match status" value="1"/>
</dbReference>
<dbReference type="CDD" id="cd04455">
    <property type="entry name" value="S1_NusA"/>
    <property type="match status" value="1"/>
</dbReference>
<dbReference type="EMBL" id="DVOH01000022">
    <property type="protein sequence ID" value="HIV00076.1"/>
    <property type="molecule type" value="Genomic_DNA"/>
</dbReference>
<comment type="subunit">
    <text evidence="7">Monomer. Binds directly to the core enzyme of the DNA-dependent RNA polymerase and to nascent RNA.</text>
</comment>
<comment type="subcellular location">
    <subcellularLocation>
        <location evidence="7">Cytoplasm</location>
    </subcellularLocation>
</comment>
<dbReference type="Pfam" id="PF13184">
    <property type="entry name" value="KH_NusA_1st"/>
    <property type="match status" value="1"/>
</dbReference>
<comment type="function">
    <text evidence="7">Participates in both transcription termination and antitermination.</text>
</comment>
<evidence type="ECO:0000256" key="3">
    <source>
        <dbReference type="ARBA" id="ARBA00022814"/>
    </source>
</evidence>
<dbReference type="InterPro" id="IPR036555">
    <property type="entry name" value="NusA_N_sf"/>
</dbReference>
<evidence type="ECO:0000259" key="8">
    <source>
        <dbReference type="PROSITE" id="PS50126"/>
    </source>
</evidence>
<dbReference type="GO" id="GO:0003700">
    <property type="term" value="F:DNA-binding transcription factor activity"/>
    <property type="evidence" value="ECO:0007669"/>
    <property type="project" value="InterPro"/>
</dbReference>
<dbReference type="AlphaFoldDB" id="A0A9D1NCK3"/>
<name>A0A9D1NCK3_9FIRM</name>
<keyword evidence="1 7" id="KW-0806">Transcription termination</keyword>
<sequence length="357" mass="39485">MQNKEFFAALDMVEREYKLDKAMLLESLEAGLAAAFKKETGENRAVAVKLNPENATIKFYAYYVVVEGEPSADYELSLEEAREIKEDAEIGEYIGEDVVVNDLSRIAAQTAKQVIMQRINEAKREQAKSEMNEKEGELMQAIVRRIDGGVVYVEIVGTQMEGVMAQSDQIFGEKLNVNDKIKVYVKRVRDTSKGSQVVVSRSCAGFVKKLFEIEVPELRSNLVKVKNIVREAGYRTKMAVYSEDPNLDAIGSCIGAKGVRVNAIVAELNGEKVDVIPYSSDPGEYIARALSPARVLMVQLNETEKHAKVVVPDEKLSLAIGKSGQNARLAARLTGYKIDVKPYSAVMAEDDGESTEE</sequence>
<dbReference type="InterPro" id="IPR025249">
    <property type="entry name" value="TF_NusA_KH_1st"/>
</dbReference>
<dbReference type="InterPro" id="IPR003029">
    <property type="entry name" value="S1_domain"/>
</dbReference>
<evidence type="ECO:0000256" key="6">
    <source>
        <dbReference type="ARBA" id="ARBA00023163"/>
    </source>
</evidence>
<dbReference type="SUPFAM" id="SSF50249">
    <property type="entry name" value="Nucleic acid-binding proteins"/>
    <property type="match status" value="1"/>
</dbReference>
<dbReference type="NCBIfam" id="TIGR01953">
    <property type="entry name" value="NusA"/>
    <property type="match status" value="1"/>
</dbReference>
<evidence type="ECO:0000256" key="4">
    <source>
        <dbReference type="ARBA" id="ARBA00022884"/>
    </source>
</evidence>
<dbReference type="FunFam" id="3.30.300.20:FF:000005">
    <property type="entry name" value="Transcription termination/antitermination protein NusA"/>
    <property type="match status" value="1"/>
</dbReference>
<dbReference type="InterPro" id="IPR015946">
    <property type="entry name" value="KH_dom-like_a/b"/>
</dbReference>
<organism evidence="9 10">
    <name type="scientific">Candidatus Stercoripulliclostridium merdipullorum</name>
    <dbReference type="NCBI Taxonomy" id="2840952"/>
    <lineage>
        <taxon>Bacteria</taxon>
        <taxon>Bacillati</taxon>
        <taxon>Bacillota</taxon>
        <taxon>Clostridia</taxon>
        <taxon>Eubacteriales</taxon>
        <taxon>Candidatus Stercoripulliclostridium</taxon>
    </lineage>
</organism>
<comment type="caution">
    <text evidence="9">The sequence shown here is derived from an EMBL/GenBank/DDBJ whole genome shotgun (WGS) entry which is preliminary data.</text>
</comment>
<evidence type="ECO:0000313" key="10">
    <source>
        <dbReference type="Proteomes" id="UP000886891"/>
    </source>
</evidence>
<dbReference type="GO" id="GO:0005829">
    <property type="term" value="C:cytosol"/>
    <property type="evidence" value="ECO:0007669"/>
    <property type="project" value="TreeGrafter"/>
</dbReference>
<evidence type="ECO:0000256" key="5">
    <source>
        <dbReference type="ARBA" id="ARBA00023015"/>
    </source>
</evidence>
<dbReference type="PROSITE" id="PS50126">
    <property type="entry name" value="S1"/>
    <property type="match status" value="1"/>
</dbReference>
<dbReference type="GO" id="GO:0003723">
    <property type="term" value="F:RNA binding"/>
    <property type="evidence" value="ECO:0007669"/>
    <property type="project" value="UniProtKB-UniRule"/>
</dbReference>
<dbReference type="PANTHER" id="PTHR22648">
    <property type="entry name" value="TRANSCRIPTION TERMINATION FACTOR NUSA"/>
    <property type="match status" value="1"/>
</dbReference>
<evidence type="ECO:0000313" key="9">
    <source>
        <dbReference type="EMBL" id="HIV00076.1"/>
    </source>
</evidence>
<reference evidence="9" key="2">
    <citation type="journal article" date="2021" name="PeerJ">
        <title>Extensive microbial diversity within the chicken gut microbiome revealed by metagenomics and culture.</title>
        <authorList>
            <person name="Gilroy R."/>
            <person name="Ravi A."/>
            <person name="Getino M."/>
            <person name="Pursley I."/>
            <person name="Horton D.L."/>
            <person name="Alikhan N.F."/>
            <person name="Baker D."/>
            <person name="Gharbi K."/>
            <person name="Hall N."/>
            <person name="Watson M."/>
            <person name="Adriaenssens E.M."/>
            <person name="Foster-Nyarko E."/>
            <person name="Jarju S."/>
            <person name="Secka A."/>
            <person name="Antonio M."/>
            <person name="Oren A."/>
            <person name="Chaudhuri R.R."/>
            <person name="La Ragione R."/>
            <person name="Hildebrand F."/>
            <person name="Pallen M.J."/>
        </authorList>
    </citation>
    <scope>NUCLEOTIDE SEQUENCE</scope>
    <source>
        <strain evidence="9">23406</strain>
    </source>
</reference>
<dbReference type="Pfam" id="PF26594">
    <property type="entry name" value="KH_NusA_2nd"/>
    <property type="match status" value="1"/>
</dbReference>
<dbReference type="Gene3D" id="2.40.50.140">
    <property type="entry name" value="Nucleic acid-binding proteins"/>
    <property type="match status" value="1"/>
</dbReference>
<dbReference type="InterPro" id="IPR058582">
    <property type="entry name" value="KH_NusA_2nd"/>
</dbReference>
<keyword evidence="4 7" id="KW-0694">RNA-binding</keyword>
<dbReference type="Gene3D" id="3.30.300.20">
    <property type="match status" value="2"/>
</dbReference>
<evidence type="ECO:0000256" key="2">
    <source>
        <dbReference type="ARBA" id="ARBA00022490"/>
    </source>
</evidence>
<evidence type="ECO:0000256" key="1">
    <source>
        <dbReference type="ARBA" id="ARBA00022472"/>
    </source>
</evidence>
<dbReference type="SUPFAM" id="SSF69705">
    <property type="entry name" value="Transcription factor NusA, N-terminal domain"/>
    <property type="match status" value="1"/>
</dbReference>
<keyword evidence="5 7" id="KW-0805">Transcription regulation</keyword>
<dbReference type="GO" id="GO:0006353">
    <property type="term" value="P:DNA-templated transcription termination"/>
    <property type="evidence" value="ECO:0007669"/>
    <property type="project" value="UniProtKB-UniRule"/>
</dbReference>
<dbReference type="Pfam" id="PF08529">
    <property type="entry name" value="NusA_N"/>
    <property type="match status" value="1"/>
</dbReference>
<dbReference type="Gene3D" id="3.30.1480.10">
    <property type="entry name" value="NusA, N-terminal domain"/>
    <property type="match status" value="1"/>
</dbReference>
<keyword evidence="3 7" id="KW-0889">Transcription antitermination</keyword>
<dbReference type="SUPFAM" id="SSF54814">
    <property type="entry name" value="Prokaryotic type KH domain (KH-domain type II)"/>
    <property type="match status" value="2"/>
</dbReference>
<dbReference type="HAMAP" id="MF_00945_B">
    <property type="entry name" value="NusA_B"/>
    <property type="match status" value="1"/>
</dbReference>
<feature type="domain" description="S1 motif" evidence="8">
    <location>
        <begin position="136"/>
        <end position="202"/>
    </location>
</feature>
<evidence type="ECO:0000256" key="7">
    <source>
        <dbReference type="HAMAP-Rule" id="MF_00945"/>
    </source>
</evidence>
<dbReference type="SMART" id="SM00316">
    <property type="entry name" value="S1"/>
    <property type="match status" value="1"/>
</dbReference>
<dbReference type="Proteomes" id="UP000886891">
    <property type="component" value="Unassembled WGS sequence"/>
</dbReference>
<dbReference type="InterPro" id="IPR010213">
    <property type="entry name" value="TF_NusA"/>
</dbReference>
<dbReference type="PANTHER" id="PTHR22648:SF0">
    <property type="entry name" value="TRANSCRIPTION TERMINATION_ANTITERMINATION PROTEIN NUSA"/>
    <property type="match status" value="1"/>
</dbReference>
<keyword evidence="6 7" id="KW-0804">Transcription</keyword>